<evidence type="ECO:0000313" key="3">
    <source>
        <dbReference type="EMBL" id="CAD8859349.1"/>
    </source>
</evidence>
<dbReference type="InterPro" id="IPR029063">
    <property type="entry name" value="SAM-dependent_MTases_sf"/>
</dbReference>
<feature type="region of interest" description="Disordered" evidence="1">
    <location>
        <begin position="258"/>
        <end position="280"/>
    </location>
</feature>
<name>A0A7S1AMM5_NOCSC</name>
<dbReference type="Gene3D" id="3.40.50.150">
    <property type="entry name" value="Vaccinia Virus protein VP39"/>
    <property type="match status" value="1"/>
</dbReference>
<protein>
    <recommendedName>
        <fullName evidence="2">DOT1 domain-containing protein</fullName>
    </recommendedName>
</protein>
<evidence type="ECO:0000259" key="2">
    <source>
        <dbReference type="Pfam" id="PF08123"/>
    </source>
</evidence>
<organism evidence="3">
    <name type="scientific">Noctiluca scintillans</name>
    <name type="common">Sea sparkle</name>
    <name type="synonym">Red tide dinoflagellate</name>
    <dbReference type="NCBI Taxonomy" id="2966"/>
    <lineage>
        <taxon>Eukaryota</taxon>
        <taxon>Sar</taxon>
        <taxon>Alveolata</taxon>
        <taxon>Dinophyceae</taxon>
        <taxon>Noctilucales</taxon>
        <taxon>Noctilucaceae</taxon>
        <taxon>Noctiluca</taxon>
    </lineage>
</organism>
<reference evidence="3" key="1">
    <citation type="submission" date="2021-01" db="EMBL/GenBank/DDBJ databases">
        <authorList>
            <person name="Corre E."/>
            <person name="Pelletier E."/>
            <person name="Niang G."/>
            <person name="Scheremetjew M."/>
            <person name="Finn R."/>
            <person name="Kale V."/>
            <person name="Holt S."/>
            <person name="Cochrane G."/>
            <person name="Meng A."/>
            <person name="Brown T."/>
            <person name="Cohen L."/>
        </authorList>
    </citation>
    <scope>NUCLEOTIDE SEQUENCE</scope>
</reference>
<proteinExistence type="predicted"/>
<feature type="domain" description="DOT1" evidence="2">
    <location>
        <begin position="64"/>
        <end position="158"/>
    </location>
</feature>
<evidence type="ECO:0000256" key="1">
    <source>
        <dbReference type="SAM" id="MobiDB-lite"/>
    </source>
</evidence>
<dbReference type="Pfam" id="PF08123">
    <property type="entry name" value="DOT1"/>
    <property type="match status" value="1"/>
</dbReference>
<dbReference type="AlphaFoldDB" id="A0A7S1AMM5"/>
<sequence>MRKASLSVPVETPEEEAVPELVVPLEDTEVEEAQGFFDQIFPEDADTLKKASLEERTNIEGRHLTYGELDLPTVHQVLTLVRGHAEFYRDQGTLLDLGSGAGKLCIAAALLHPFERVVGFEVLQCLNATASEASTRYAELTHRRMPQMELLAGDFVADFDKVEPFASTLQVCIAVATCYGEAQLNAMASVAGLMPADSIFVTFSQMLPRSIVNHPQPHLLLKPSKGGWILVHSSVLQMMWGPATCFIFKKVPPFGDEKVASEKSDSPEPTEPPDGATEES</sequence>
<dbReference type="GO" id="GO:0031151">
    <property type="term" value="F:histone H3K79 methyltransferase activity"/>
    <property type="evidence" value="ECO:0007669"/>
    <property type="project" value="InterPro"/>
</dbReference>
<dbReference type="SUPFAM" id="SSF53335">
    <property type="entry name" value="S-adenosyl-L-methionine-dependent methyltransferases"/>
    <property type="match status" value="1"/>
</dbReference>
<dbReference type="EMBL" id="HBFQ01047356">
    <property type="protein sequence ID" value="CAD8859349.1"/>
    <property type="molecule type" value="Transcribed_RNA"/>
</dbReference>
<accession>A0A7S1AMM5</accession>
<dbReference type="InterPro" id="IPR025789">
    <property type="entry name" value="DOT1_dom"/>
</dbReference>
<gene>
    <name evidence="3" type="ORF">NSCI0253_LOCUS33703</name>
</gene>